<dbReference type="GO" id="GO:0043130">
    <property type="term" value="F:ubiquitin binding"/>
    <property type="evidence" value="ECO:0007669"/>
    <property type="project" value="TreeGrafter"/>
</dbReference>
<dbReference type="Gene3D" id="2.130.10.10">
    <property type="entry name" value="YVTN repeat-like/Quinoprotein amine dehydrogenase"/>
    <property type="match status" value="1"/>
</dbReference>
<evidence type="ECO:0000256" key="3">
    <source>
        <dbReference type="ARBA" id="ARBA00008495"/>
    </source>
</evidence>
<evidence type="ECO:0000313" key="11">
    <source>
        <dbReference type="EMBL" id="JAV79665.1"/>
    </source>
</evidence>
<keyword evidence="7" id="KW-0539">Nucleus</keyword>
<dbReference type="InterPro" id="IPR015943">
    <property type="entry name" value="WD40/YVTN_repeat-like_dom_sf"/>
</dbReference>
<dbReference type="GO" id="GO:0005737">
    <property type="term" value="C:cytoplasm"/>
    <property type="evidence" value="ECO:0007669"/>
    <property type="project" value="UniProtKB-SubCell"/>
</dbReference>
<dbReference type="InterPro" id="IPR011989">
    <property type="entry name" value="ARM-like"/>
</dbReference>
<dbReference type="Pfam" id="PF09070">
    <property type="entry name" value="PFU"/>
    <property type="match status" value="1"/>
</dbReference>
<dbReference type="SMART" id="SM00320">
    <property type="entry name" value="WD40"/>
    <property type="match status" value="7"/>
</dbReference>
<dbReference type="EMBL" id="GEZM01042736">
    <property type="protein sequence ID" value="JAV79665.1"/>
    <property type="molecule type" value="Transcribed_RNA"/>
</dbReference>
<proteinExistence type="inferred from homology"/>
<dbReference type="InterPro" id="IPR015155">
    <property type="entry name" value="PFU"/>
</dbReference>
<evidence type="ECO:0000256" key="6">
    <source>
        <dbReference type="ARBA" id="ARBA00022737"/>
    </source>
</evidence>
<dbReference type="GO" id="GO:0005634">
    <property type="term" value="C:nucleus"/>
    <property type="evidence" value="ECO:0007669"/>
    <property type="project" value="UniProtKB-SubCell"/>
</dbReference>
<dbReference type="AlphaFoldDB" id="A0A1Y1M5T2"/>
<feature type="repeat" description="WD" evidence="8">
    <location>
        <begin position="103"/>
        <end position="136"/>
    </location>
</feature>
<dbReference type="Pfam" id="PF00400">
    <property type="entry name" value="WD40"/>
    <property type="match status" value="6"/>
</dbReference>
<feature type="repeat" description="WD" evidence="8">
    <location>
        <begin position="186"/>
        <end position="218"/>
    </location>
</feature>
<dbReference type="PANTHER" id="PTHR19849:SF0">
    <property type="entry name" value="PHOSPHOLIPASE A-2-ACTIVATING PROTEIN"/>
    <property type="match status" value="1"/>
</dbReference>
<dbReference type="FunFam" id="2.130.10.10:FF:000175">
    <property type="entry name" value="Phospholipase A-2-activating protein"/>
    <property type="match status" value="1"/>
</dbReference>
<dbReference type="InterPro" id="IPR038122">
    <property type="entry name" value="PFU_sf"/>
</dbReference>
<evidence type="ECO:0000256" key="2">
    <source>
        <dbReference type="ARBA" id="ARBA00004496"/>
    </source>
</evidence>
<evidence type="ECO:0000256" key="5">
    <source>
        <dbReference type="ARBA" id="ARBA00022574"/>
    </source>
</evidence>
<evidence type="ECO:0000259" key="10">
    <source>
        <dbReference type="PROSITE" id="PS51396"/>
    </source>
</evidence>
<dbReference type="GO" id="GO:0010992">
    <property type="term" value="P:ubiquitin recycling"/>
    <property type="evidence" value="ECO:0007669"/>
    <property type="project" value="TreeGrafter"/>
</dbReference>
<dbReference type="Gene3D" id="1.25.10.10">
    <property type="entry name" value="Leucine-rich Repeat Variant"/>
    <property type="match status" value="1"/>
</dbReference>
<evidence type="ECO:0000256" key="1">
    <source>
        <dbReference type="ARBA" id="ARBA00004123"/>
    </source>
</evidence>
<protein>
    <recommendedName>
        <fullName evidence="12">Phospholipase A-2-activating protein</fullName>
    </recommendedName>
</protein>
<evidence type="ECO:0000256" key="4">
    <source>
        <dbReference type="ARBA" id="ARBA00022490"/>
    </source>
</evidence>
<dbReference type="InterPro" id="IPR013535">
    <property type="entry name" value="PUL_dom"/>
</dbReference>
<reference evidence="11" key="1">
    <citation type="journal article" date="2016" name="Sci. Rep.">
        <title>Molecular characterization of firefly nuptial gifts: a multi-omics approach sheds light on postcopulatory sexual selection.</title>
        <authorList>
            <person name="Al-Wathiqui N."/>
            <person name="Fallon T.R."/>
            <person name="South A."/>
            <person name="Weng J.K."/>
            <person name="Lewis S.M."/>
        </authorList>
    </citation>
    <scope>NUCLEOTIDE SEQUENCE</scope>
</reference>
<dbReference type="PROSITE" id="PS50294">
    <property type="entry name" value="WD_REPEATS_REGION"/>
    <property type="match status" value="2"/>
</dbReference>
<sequence length="780" mass="85900">MSKPFKLSVVLHGHSLDVRSVAVTSKNAIISGSRDRTAKLWLPNEINTGYNAVTTYKDQKNFVASVLYLEPTNEFPSGLVVTGGNDHLILIYQMHEPFTSFTLKEHSNTVCALTKGLEPNTFLSSSWDCTAKLWSLTLLPNSVRTFTGHTAAIWSVIQLKNGNVVTGCADKTIGVFSKDGFRINTIQGHTDCVRSLVELPDANCFLSASNDATIKVWDYNGSNLDTYYGHTNYIYCVARNECGGKNCFVSSDEDRTVRYWKDGVNTETFKLPAQSVWTVACLPNGDIVTGSSDSLVRVFTQDENRVASEDALRVFNEEVAALTQQSTQEIGGYKVSDLPGKEALYEPGKKAGEMKMVREPQGVVAYTWVDEGENSHWEKVGDVLGGVNPNAGDKTTYEGKSYDFVFTVDVEDGKPPLKLPYNKGDDPYVAAHNFLEKNILPAAYLDQVVNFILKNSADPNQNQHVDPNYVDPFTGASRYTPSGSGSSAGNSGMNLDPFTGASSYSTLLGSHPKRECGTVQYLPQKEYRTFDAGDISVVMRKLGEFNLKAGDAAVSGEALERIAHICDSGAAGQNVDVLINLLKWNDDIVFPALDVLRMAIKSPENCISIFTKDDGFIMNKLKFYTSSECKSPNSMLVAFRVLCNMFLHPISEGLIFKNRLELLENITGLSQVNKNIEIAVTTFLLNLSVLSTKERDEFGMVLLANVLPDVILSLNDCEAQFRGLIAVGTLILHMDTKKIITDKIKENGNFTVKLKDWSTNGGTDAETKRKNCTNQVLLHF</sequence>
<dbReference type="PROSITE" id="PS51396">
    <property type="entry name" value="PUL"/>
    <property type="match status" value="1"/>
</dbReference>
<comment type="similarity">
    <text evidence="3">Belongs to the WD repeat PLAP family.</text>
</comment>
<dbReference type="PANTHER" id="PTHR19849">
    <property type="entry name" value="PHOSPHOLIPASE A-2-ACTIVATING PROTEIN"/>
    <property type="match status" value="1"/>
</dbReference>
<feature type="repeat" description="WD" evidence="8">
    <location>
        <begin position="11"/>
        <end position="41"/>
    </location>
</feature>
<feature type="domain" description="PFU" evidence="9">
    <location>
        <begin position="369"/>
        <end position="466"/>
    </location>
</feature>
<dbReference type="Gene3D" id="3.10.20.870">
    <property type="entry name" value="PFU (PLAA family ubiquitin binding), C-terminal domain"/>
    <property type="match status" value="1"/>
</dbReference>
<dbReference type="Pfam" id="PF08324">
    <property type="entry name" value="PUL"/>
    <property type="match status" value="1"/>
</dbReference>
<dbReference type="PROSITE" id="PS51394">
    <property type="entry name" value="PFU"/>
    <property type="match status" value="1"/>
</dbReference>
<dbReference type="GO" id="GO:0043161">
    <property type="term" value="P:proteasome-mediated ubiquitin-dependent protein catabolic process"/>
    <property type="evidence" value="ECO:0007669"/>
    <property type="project" value="TreeGrafter"/>
</dbReference>
<comment type="subcellular location">
    <subcellularLocation>
        <location evidence="2">Cytoplasm</location>
    </subcellularLocation>
    <subcellularLocation>
        <location evidence="1">Nucleus</location>
    </subcellularLocation>
</comment>
<dbReference type="InterPro" id="IPR036322">
    <property type="entry name" value="WD40_repeat_dom_sf"/>
</dbReference>
<keyword evidence="6" id="KW-0677">Repeat</keyword>
<evidence type="ECO:0000259" key="9">
    <source>
        <dbReference type="PROSITE" id="PS51394"/>
    </source>
</evidence>
<organism evidence="11">
    <name type="scientific">Photinus pyralis</name>
    <name type="common">Common eastern firefly</name>
    <name type="synonym">Lampyris pyralis</name>
    <dbReference type="NCBI Taxonomy" id="7054"/>
    <lineage>
        <taxon>Eukaryota</taxon>
        <taxon>Metazoa</taxon>
        <taxon>Ecdysozoa</taxon>
        <taxon>Arthropoda</taxon>
        <taxon>Hexapoda</taxon>
        <taxon>Insecta</taxon>
        <taxon>Pterygota</taxon>
        <taxon>Neoptera</taxon>
        <taxon>Endopterygota</taxon>
        <taxon>Coleoptera</taxon>
        <taxon>Polyphaga</taxon>
        <taxon>Elateriformia</taxon>
        <taxon>Elateroidea</taxon>
        <taxon>Lampyridae</taxon>
        <taxon>Lampyrinae</taxon>
        <taxon>Photinus</taxon>
    </lineage>
</organism>
<evidence type="ECO:0000256" key="7">
    <source>
        <dbReference type="ARBA" id="ARBA00023242"/>
    </source>
</evidence>
<dbReference type="InterPro" id="IPR001680">
    <property type="entry name" value="WD40_rpt"/>
</dbReference>
<dbReference type="CDD" id="cd00200">
    <property type="entry name" value="WD40"/>
    <property type="match status" value="1"/>
</dbReference>
<dbReference type="PROSITE" id="PS50082">
    <property type="entry name" value="WD_REPEATS_2"/>
    <property type="match status" value="3"/>
</dbReference>
<evidence type="ECO:0008006" key="12">
    <source>
        <dbReference type="Google" id="ProtNLM"/>
    </source>
</evidence>
<dbReference type="SUPFAM" id="SSF50978">
    <property type="entry name" value="WD40 repeat-like"/>
    <property type="match status" value="1"/>
</dbReference>
<keyword evidence="4" id="KW-0963">Cytoplasm</keyword>
<feature type="domain" description="PUL" evidence="10">
    <location>
        <begin position="520"/>
        <end position="780"/>
    </location>
</feature>
<accession>A0A1Y1M5T2</accession>
<name>A0A1Y1M5T2_PHOPY</name>
<keyword evidence="5 8" id="KW-0853">WD repeat</keyword>
<evidence type="ECO:0000256" key="8">
    <source>
        <dbReference type="PROSITE-ProRule" id="PRU00221"/>
    </source>
</evidence>